<name>A0ABX4FNS9_9PAST</name>
<comment type="caution">
    <text evidence="1">The sequence shown here is derived from an EMBL/GenBank/DDBJ whole genome shotgun (WGS) entry which is preliminary data.</text>
</comment>
<protein>
    <submittedName>
        <fullName evidence="1">Uncharacterized protein</fullName>
    </submittedName>
</protein>
<dbReference type="Proteomes" id="UP000215738">
    <property type="component" value="Unassembled WGS sequence"/>
</dbReference>
<evidence type="ECO:0000313" key="1">
    <source>
        <dbReference type="EMBL" id="OZN25507.1"/>
    </source>
</evidence>
<dbReference type="EMBL" id="NLFK01000002">
    <property type="protein sequence ID" value="OZN25507.1"/>
    <property type="molecule type" value="Genomic_DNA"/>
</dbReference>
<sequence>MRTKNPQDLVLPGNSVGLYSKSGYASKNNEFRQVLGLGVGLKHWFSLPDEKPKKPKTITAEK</sequence>
<reference evidence="1 2" key="1">
    <citation type="submission" date="2017-07" db="EMBL/GenBank/DDBJ databases">
        <title>Virulence factors identified in Actinobacillus seminis.</title>
        <authorList>
            <person name="Negrete-Abascal E."/>
            <person name="Vaca-Pacheco S."/>
            <person name="Montes-Garcia F."/>
            <person name="Leyto-Gil A.M."/>
            <person name="Fragoso-Garcia E."/>
            <person name="Carvente-Garcia R."/>
            <person name="Perez-Agueros S."/>
            <person name="Castelan-Sanchez H.G."/>
            <person name="Garcia-Molina A."/>
            <person name="Villamar T.E."/>
            <person name="Vazquez-Cruz C."/>
        </authorList>
    </citation>
    <scope>NUCLEOTIDE SEQUENCE [LARGE SCALE GENOMIC DNA]</scope>
    <source>
        <strain evidence="1 2">ATCC 15768</strain>
    </source>
</reference>
<evidence type="ECO:0000313" key="2">
    <source>
        <dbReference type="Proteomes" id="UP000215738"/>
    </source>
</evidence>
<gene>
    <name evidence="1" type="ORF">CFY87_02575</name>
</gene>
<accession>A0ABX4FNS9</accession>
<proteinExistence type="predicted"/>
<keyword evidence="2" id="KW-1185">Reference proteome</keyword>
<organism evidence="1 2">
    <name type="scientific">Actinobacillus seminis</name>
    <dbReference type="NCBI Taxonomy" id="722"/>
    <lineage>
        <taxon>Bacteria</taxon>
        <taxon>Pseudomonadati</taxon>
        <taxon>Pseudomonadota</taxon>
        <taxon>Gammaproteobacteria</taxon>
        <taxon>Pasteurellales</taxon>
        <taxon>Pasteurellaceae</taxon>
        <taxon>Actinobacillus</taxon>
    </lineage>
</organism>